<dbReference type="Proteomes" id="UP000006334">
    <property type="component" value="Unassembled WGS sequence"/>
</dbReference>
<organism evidence="1 2">
    <name type="scientific">Aliiglaciecola lipolytica E3</name>
    <dbReference type="NCBI Taxonomy" id="1127673"/>
    <lineage>
        <taxon>Bacteria</taxon>
        <taxon>Pseudomonadati</taxon>
        <taxon>Pseudomonadota</taxon>
        <taxon>Gammaproteobacteria</taxon>
        <taxon>Alteromonadales</taxon>
        <taxon>Alteromonadaceae</taxon>
        <taxon>Aliiglaciecola</taxon>
    </lineage>
</organism>
<accession>K6YFU3</accession>
<reference evidence="1 2" key="1">
    <citation type="journal article" date="2017" name="Antonie Van Leeuwenhoek">
        <title>Rhizobium rhizosphaerae sp. nov., a novel species isolated from rice rhizosphere.</title>
        <authorList>
            <person name="Zhao J.J."/>
            <person name="Zhang J."/>
            <person name="Zhang R.J."/>
            <person name="Zhang C.W."/>
            <person name="Yin H.Q."/>
            <person name="Zhang X.X."/>
        </authorList>
    </citation>
    <scope>NUCLEOTIDE SEQUENCE [LARGE SCALE GENOMIC DNA]</scope>
    <source>
        <strain evidence="1 2">E3</strain>
    </source>
</reference>
<evidence type="ECO:0000313" key="2">
    <source>
        <dbReference type="Proteomes" id="UP000006334"/>
    </source>
</evidence>
<evidence type="ECO:0008006" key="3">
    <source>
        <dbReference type="Google" id="ProtNLM"/>
    </source>
</evidence>
<evidence type="ECO:0000313" key="1">
    <source>
        <dbReference type="EMBL" id="GAC15503.1"/>
    </source>
</evidence>
<proteinExistence type="predicted"/>
<keyword evidence="2" id="KW-1185">Reference proteome</keyword>
<dbReference type="Pfam" id="PF12305">
    <property type="entry name" value="DUF3630"/>
    <property type="match status" value="1"/>
</dbReference>
<dbReference type="EMBL" id="BAEN01000058">
    <property type="protein sequence ID" value="GAC15503.1"/>
    <property type="molecule type" value="Genomic_DNA"/>
</dbReference>
<dbReference type="RefSeq" id="WP_008845308.1">
    <property type="nucleotide sequence ID" value="NZ_BAEN01000058.1"/>
</dbReference>
<dbReference type="InterPro" id="IPR022080">
    <property type="entry name" value="DUF3630"/>
</dbReference>
<gene>
    <name evidence="1" type="ORF">GLIP_2882</name>
</gene>
<comment type="caution">
    <text evidence="1">The sequence shown here is derived from an EMBL/GenBank/DDBJ whole genome shotgun (WGS) entry which is preliminary data.</text>
</comment>
<dbReference type="OrthoDB" id="6333293at2"/>
<dbReference type="STRING" id="1127673.GLIP_2882"/>
<name>K6YFU3_9ALTE</name>
<protein>
    <recommendedName>
        <fullName evidence="3">DUF3630 family protein</fullName>
    </recommendedName>
</protein>
<sequence length="100" mass="11404">MFELGKYHWQMNHATIELKCQHFPSQERAIDIAKKWLTQIDCRISDISLGADRAQIQFMSGLDTFIFCFDGTCEALWIEVTGQADSTTCSNLLAKLDTIQ</sequence>
<dbReference type="AlphaFoldDB" id="K6YFU3"/>